<keyword evidence="2" id="KW-1185">Reference proteome</keyword>
<name>A0ACA9RQ05_9GLOM</name>
<organism evidence="1 2">
    <name type="scientific">Racocetra persica</name>
    <dbReference type="NCBI Taxonomy" id="160502"/>
    <lineage>
        <taxon>Eukaryota</taxon>
        <taxon>Fungi</taxon>
        <taxon>Fungi incertae sedis</taxon>
        <taxon>Mucoromycota</taxon>
        <taxon>Glomeromycotina</taxon>
        <taxon>Glomeromycetes</taxon>
        <taxon>Diversisporales</taxon>
        <taxon>Gigasporaceae</taxon>
        <taxon>Racocetra</taxon>
    </lineage>
</organism>
<dbReference type="EMBL" id="CAJVQC010061411">
    <property type="protein sequence ID" value="CAG8801732.1"/>
    <property type="molecule type" value="Genomic_DNA"/>
</dbReference>
<accession>A0ACA9RQ05</accession>
<sequence>MNTNSANKYVVIPITQGTLEKIFLLDEDNKVFEYSFKINTHSSKKEVDVIEMILLSNSQRKNLADDNNKAKKELCKKLIRVDAIAKTLFADSHPDFILKYPIKDDDTKKEKRRNFIEFLLRAGL</sequence>
<comment type="caution">
    <text evidence="1">The sequence shown here is derived from an EMBL/GenBank/DDBJ whole genome shotgun (WGS) entry which is preliminary data.</text>
</comment>
<protein>
    <submittedName>
        <fullName evidence="1">19929_t:CDS:1</fullName>
    </submittedName>
</protein>
<reference evidence="1" key="1">
    <citation type="submission" date="2021-06" db="EMBL/GenBank/DDBJ databases">
        <authorList>
            <person name="Kallberg Y."/>
            <person name="Tangrot J."/>
            <person name="Rosling A."/>
        </authorList>
    </citation>
    <scope>NUCLEOTIDE SEQUENCE</scope>
    <source>
        <strain evidence="1">MA461A</strain>
    </source>
</reference>
<feature type="non-terminal residue" evidence="1">
    <location>
        <position position="124"/>
    </location>
</feature>
<proteinExistence type="predicted"/>
<evidence type="ECO:0000313" key="1">
    <source>
        <dbReference type="EMBL" id="CAG8801732.1"/>
    </source>
</evidence>
<dbReference type="Proteomes" id="UP000789920">
    <property type="component" value="Unassembled WGS sequence"/>
</dbReference>
<evidence type="ECO:0000313" key="2">
    <source>
        <dbReference type="Proteomes" id="UP000789920"/>
    </source>
</evidence>
<gene>
    <name evidence="1" type="ORF">RPERSI_LOCUS21171</name>
</gene>